<keyword evidence="9 10" id="KW-0472">Membrane</keyword>
<evidence type="ECO:0000256" key="5">
    <source>
        <dbReference type="ARBA" id="ARBA00022519"/>
    </source>
</evidence>
<dbReference type="PROSITE" id="PS52015">
    <property type="entry name" value="TONB_CTD"/>
    <property type="match status" value="1"/>
</dbReference>
<sequence length="269" mass="30570">MKTLTPPKPHVDPHEGGLSEAIHANEVLHKQGRVNQYQGLLDLKRSREKMDAERRPLFFFIGLSLSLLFAVIAFNWKIYDETQMVDLGDVSSDFDEILEVPPSLQSPPPPPKRVEVFVLREIDDAEVLDEVKFDLDVELTEDMAVKDVMYDVVLEEPEEEKAEEIFQIVEDQPQFPGGLKTFYAFVAENIVYPDLAKRLDISGRVFVRFVIEKDGSITDVQVVKGIGGGCDEEAVKVLENSPKWIPGKQRGNNVRVYMTVPILFLLKER</sequence>
<dbReference type="SUPFAM" id="SSF74653">
    <property type="entry name" value="TolA/TonB C-terminal domain"/>
    <property type="match status" value="1"/>
</dbReference>
<reference evidence="12 13" key="1">
    <citation type="journal article" date="2013" name="Int. J. Syst. Evol. Microbiol.">
        <title>Marinoscillum luteum sp. nov., isolated from marine sediment.</title>
        <authorList>
            <person name="Cha I.T."/>
            <person name="Park S.J."/>
            <person name="Kim S.J."/>
            <person name="Kim J.G."/>
            <person name="Jung M.Y."/>
            <person name="Shin K.S."/>
            <person name="Kwon K.K."/>
            <person name="Yang S.H."/>
            <person name="Seo Y.S."/>
            <person name="Rhee S.K."/>
        </authorList>
    </citation>
    <scope>NUCLEOTIDE SEQUENCE [LARGE SCALE GENOMIC DNA]</scope>
    <source>
        <strain evidence="12 13">KCTC 23939</strain>
    </source>
</reference>
<keyword evidence="4" id="KW-1003">Cell membrane</keyword>
<dbReference type="EMBL" id="JBIPKE010000013">
    <property type="protein sequence ID" value="MFH6982906.1"/>
    <property type="molecule type" value="Genomic_DNA"/>
</dbReference>
<comment type="caution">
    <text evidence="12">The sequence shown here is derived from an EMBL/GenBank/DDBJ whole genome shotgun (WGS) entry which is preliminary data.</text>
</comment>
<dbReference type="RefSeq" id="WP_395416531.1">
    <property type="nucleotide sequence ID" value="NZ_JBIPKE010000013.1"/>
</dbReference>
<dbReference type="InterPro" id="IPR051045">
    <property type="entry name" value="TonB-dependent_transducer"/>
</dbReference>
<evidence type="ECO:0000256" key="10">
    <source>
        <dbReference type="SAM" id="Phobius"/>
    </source>
</evidence>
<comment type="subcellular location">
    <subcellularLocation>
        <location evidence="1">Cell inner membrane</location>
        <topology evidence="1">Single-pass membrane protein</topology>
        <orientation evidence="1">Periplasmic side</orientation>
    </subcellularLocation>
</comment>
<dbReference type="PRINTS" id="PR01374">
    <property type="entry name" value="TONBPROTEIN"/>
</dbReference>
<dbReference type="NCBIfam" id="TIGR01352">
    <property type="entry name" value="tonB_Cterm"/>
    <property type="match status" value="1"/>
</dbReference>
<dbReference type="InterPro" id="IPR006260">
    <property type="entry name" value="TonB/TolA_C"/>
</dbReference>
<evidence type="ECO:0000259" key="11">
    <source>
        <dbReference type="PROSITE" id="PS52015"/>
    </source>
</evidence>
<evidence type="ECO:0000256" key="6">
    <source>
        <dbReference type="ARBA" id="ARBA00022692"/>
    </source>
</evidence>
<keyword evidence="5" id="KW-0997">Cell inner membrane</keyword>
<comment type="similarity">
    <text evidence="2">Belongs to the TonB family.</text>
</comment>
<evidence type="ECO:0000256" key="8">
    <source>
        <dbReference type="ARBA" id="ARBA00022989"/>
    </source>
</evidence>
<dbReference type="Gene3D" id="3.30.1150.10">
    <property type="match status" value="1"/>
</dbReference>
<name>A0ABW7N5P5_9BACT</name>
<organism evidence="12 13">
    <name type="scientific">Marinoscillum luteum</name>
    <dbReference type="NCBI Taxonomy" id="861051"/>
    <lineage>
        <taxon>Bacteria</taxon>
        <taxon>Pseudomonadati</taxon>
        <taxon>Bacteroidota</taxon>
        <taxon>Cytophagia</taxon>
        <taxon>Cytophagales</taxon>
        <taxon>Reichenbachiellaceae</taxon>
        <taxon>Marinoscillum</taxon>
    </lineage>
</organism>
<keyword evidence="8 10" id="KW-1133">Transmembrane helix</keyword>
<proteinExistence type="inferred from homology"/>
<accession>A0ABW7N5P5</accession>
<keyword evidence="13" id="KW-1185">Reference proteome</keyword>
<evidence type="ECO:0000256" key="7">
    <source>
        <dbReference type="ARBA" id="ARBA00022927"/>
    </source>
</evidence>
<dbReference type="PANTHER" id="PTHR33446:SF2">
    <property type="entry name" value="PROTEIN TONB"/>
    <property type="match status" value="1"/>
</dbReference>
<evidence type="ECO:0000256" key="2">
    <source>
        <dbReference type="ARBA" id="ARBA00006555"/>
    </source>
</evidence>
<dbReference type="InterPro" id="IPR003538">
    <property type="entry name" value="TonB"/>
</dbReference>
<evidence type="ECO:0000256" key="3">
    <source>
        <dbReference type="ARBA" id="ARBA00022448"/>
    </source>
</evidence>
<dbReference type="InterPro" id="IPR037682">
    <property type="entry name" value="TonB_C"/>
</dbReference>
<evidence type="ECO:0000313" key="13">
    <source>
        <dbReference type="Proteomes" id="UP001610063"/>
    </source>
</evidence>
<keyword evidence="7" id="KW-0653">Protein transport</keyword>
<evidence type="ECO:0000313" key="12">
    <source>
        <dbReference type="EMBL" id="MFH6982906.1"/>
    </source>
</evidence>
<dbReference type="Pfam" id="PF03544">
    <property type="entry name" value="TonB_C"/>
    <property type="match status" value="1"/>
</dbReference>
<protein>
    <submittedName>
        <fullName evidence="12">Energy transducer TonB</fullName>
    </submittedName>
</protein>
<dbReference type="Proteomes" id="UP001610063">
    <property type="component" value="Unassembled WGS sequence"/>
</dbReference>
<keyword evidence="3" id="KW-0813">Transport</keyword>
<feature type="domain" description="TonB C-terminal" evidence="11">
    <location>
        <begin position="177"/>
        <end position="269"/>
    </location>
</feature>
<keyword evidence="6 10" id="KW-0812">Transmembrane</keyword>
<evidence type="ECO:0000256" key="9">
    <source>
        <dbReference type="ARBA" id="ARBA00023136"/>
    </source>
</evidence>
<evidence type="ECO:0000256" key="4">
    <source>
        <dbReference type="ARBA" id="ARBA00022475"/>
    </source>
</evidence>
<gene>
    <name evidence="12" type="ORF">ACHKAR_05630</name>
</gene>
<dbReference type="PANTHER" id="PTHR33446">
    <property type="entry name" value="PROTEIN TONB-RELATED"/>
    <property type="match status" value="1"/>
</dbReference>
<evidence type="ECO:0000256" key="1">
    <source>
        <dbReference type="ARBA" id="ARBA00004383"/>
    </source>
</evidence>
<feature type="transmembrane region" description="Helical" evidence="10">
    <location>
        <begin position="57"/>
        <end position="76"/>
    </location>
</feature>